<comment type="caution">
    <text evidence="3">The sequence shown here is derived from an EMBL/GenBank/DDBJ whole genome shotgun (WGS) entry which is preliminary data.</text>
</comment>
<gene>
    <name evidence="3" type="ORF">GCM10017786_06210</name>
</gene>
<sequence>MVRSGLLSALAAMITIAAHSAGGGEAPHTSSTVIITLVLALAGTAIVDRLHNAVAVVAGLGAVQLVLHGALSVVEYVTAHYHAAPQVSTPAMTGANVTAIVVIGMLLARADAAVNAVGSMLAHVLPRKPYTPPSQAPLRLSVAPAIPAGVVDVVWKRIRVRRGPPARS</sequence>
<feature type="transmembrane region" description="Helical" evidence="1">
    <location>
        <begin position="97"/>
        <end position="118"/>
    </location>
</feature>
<organism evidence="3 4">
    <name type="scientific">Amycolatopsis deserti</name>
    <dbReference type="NCBI Taxonomy" id="185696"/>
    <lineage>
        <taxon>Bacteria</taxon>
        <taxon>Bacillati</taxon>
        <taxon>Actinomycetota</taxon>
        <taxon>Actinomycetes</taxon>
        <taxon>Pseudonocardiales</taxon>
        <taxon>Pseudonocardiaceae</taxon>
        <taxon>Amycolatopsis</taxon>
    </lineage>
</organism>
<dbReference type="Proteomes" id="UP000605897">
    <property type="component" value="Unassembled WGS sequence"/>
</dbReference>
<reference evidence="4" key="1">
    <citation type="journal article" date="2019" name="Int. J. Syst. Evol. Microbiol.">
        <title>The Global Catalogue of Microorganisms (GCM) 10K type strain sequencing project: providing services to taxonomists for standard genome sequencing and annotation.</title>
        <authorList>
            <consortium name="The Broad Institute Genomics Platform"/>
            <consortium name="The Broad Institute Genome Sequencing Center for Infectious Disease"/>
            <person name="Wu L."/>
            <person name="Ma J."/>
        </authorList>
    </citation>
    <scope>NUCLEOTIDE SEQUENCE [LARGE SCALE GENOMIC DNA]</scope>
    <source>
        <strain evidence="4">CGMCC 4.7677</strain>
    </source>
</reference>
<evidence type="ECO:0000256" key="1">
    <source>
        <dbReference type="SAM" id="Phobius"/>
    </source>
</evidence>
<feature type="chain" id="PRO_5046692843" evidence="2">
    <location>
        <begin position="21"/>
        <end position="168"/>
    </location>
</feature>
<keyword evidence="2" id="KW-0732">Signal</keyword>
<evidence type="ECO:0000256" key="2">
    <source>
        <dbReference type="SAM" id="SignalP"/>
    </source>
</evidence>
<name>A0ABQ3IIC1_9PSEU</name>
<keyword evidence="4" id="KW-1185">Reference proteome</keyword>
<dbReference type="EMBL" id="BNAU01000001">
    <property type="protein sequence ID" value="GHE79169.1"/>
    <property type="molecule type" value="Genomic_DNA"/>
</dbReference>
<feature type="signal peptide" evidence="2">
    <location>
        <begin position="1"/>
        <end position="20"/>
    </location>
</feature>
<protein>
    <submittedName>
        <fullName evidence="3">Uncharacterized protein</fullName>
    </submittedName>
</protein>
<accession>A0ABQ3IIC1</accession>
<evidence type="ECO:0000313" key="4">
    <source>
        <dbReference type="Proteomes" id="UP000605897"/>
    </source>
</evidence>
<proteinExistence type="predicted"/>
<feature type="transmembrane region" description="Helical" evidence="1">
    <location>
        <begin position="54"/>
        <end position="77"/>
    </location>
</feature>
<keyword evidence="1" id="KW-1133">Transmembrane helix</keyword>
<evidence type="ECO:0000313" key="3">
    <source>
        <dbReference type="EMBL" id="GHE79169.1"/>
    </source>
</evidence>
<feature type="transmembrane region" description="Helical" evidence="1">
    <location>
        <begin position="30"/>
        <end position="47"/>
    </location>
</feature>
<keyword evidence="1" id="KW-0812">Transmembrane</keyword>
<keyword evidence="1" id="KW-0472">Membrane</keyword>